<dbReference type="GO" id="GO:0046872">
    <property type="term" value="F:metal ion binding"/>
    <property type="evidence" value="ECO:0007669"/>
    <property type="project" value="UniProtKB-KW"/>
</dbReference>
<keyword evidence="5" id="KW-1185">Reference proteome</keyword>
<dbReference type="AlphaFoldDB" id="A0A7Y9S7P2"/>
<comment type="similarity">
    <text evidence="1">Belongs to the ADP-ribosylglycohydrolase family.</text>
</comment>
<keyword evidence="2 4" id="KW-0378">Hydrolase</keyword>
<dbReference type="EMBL" id="JACBYQ010000001">
    <property type="protein sequence ID" value="NYE94762.1"/>
    <property type="molecule type" value="Genomic_DNA"/>
</dbReference>
<evidence type="ECO:0000256" key="1">
    <source>
        <dbReference type="ARBA" id="ARBA00010702"/>
    </source>
</evidence>
<gene>
    <name evidence="4" type="ORF">FHU41_000983</name>
</gene>
<dbReference type="InterPro" id="IPR005502">
    <property type="entry name" value="Ribosyl_crysJ1"/>
</dbReference>
<reference evidence="4 5" key="1">
    <citation type="submission" date="2020-07" db="EMBL/GenBank/DDBJ databases">
        <title>Sequencing the genomes of 1000 actinobacteria strains.</title>
        <authorList>
            <person name="Klenk H.-P."/>
        </authorList>
    </citation>
    <scope>NUCLEOTIDE SEQUENCE [LARGE SCALE GENOMIC DNA]</scope>
    <source>
        <strain evidence="4 5">DSM 102047</strain>
    </source>
</reference>
<dbReference type="InterPro" id="IPR036705">
    <property type="entry name" value="Ribosyl_crysJ1_sf"/>
</dbReference>
<dbReference type="Proteomes" id="UP000521748">
    <property type="component" value="Unassembled WGS sequence"/>
</dbReference>
<accession>A0A7Y9S7P2</accession>
<dbReference type="PANTHER" id="PTHR16222">
    <property type="entry name" value="ADP-RIBOSYLGLYCOHYDROLASE"/>
    <property type="match status" value="1"/>
</dbReference>
<organism evidence="4 5">
    <name type="scientific">Psychromicrobium silvestre</name>
    <dbReference type="NCBI Taxonomy" id="1645614"/>
    <lineage>
        <taxon>Bacteria</taxon>
        <taxon>Bacillati</taxon>
        <taxon>Actinomycetota</taxon>
        <taxon>Actinomycetes</taxon>
        <taxon>Micrococcales</taxon>
        <taxon>Micrococcaceae</taxon>
        <taxon>Psychromicrobium</taxon>
    </lineage>
</organism>
<feature type="binding site" evidence="3">
    <location>
        <position position="54"/>
    </location>
    <ligand>
        <name>Mg(2+)</name>
        <dbReference type="ChEBI" id="CHEBI:18420"/>
        <label>1</label>
    </ligand>
</feature>
<sequence length="353" mass="37546">MNFSSRVRGCLMAGALGDSFGSAVEPGIGHSFGPDFGAIGLLDLSQLPQPVHFSEKTQLSLFTVDALVEAIDWANQGVAADHIACLWLSYLRWLRSQGEAIPEGAPQPPGRWIDRQQVLSHRRKPDRSCLSSLLSGEMGTLAKPVSPEANGCGSLTRSAPFGLIPYLEAGTVAKMSMEGAALTHGHPTAIQASAAFSWLIHQLAVQELGLIEAAESMQSYLTDLRADPELLTRLEQAVQEPGEQFRDERDEAASNRGESAADILALALSSVLSTASTSPSPKAHYLAAIRTASRLQGKSASLVGNILGAHYGESCLPESWLQMSEAPELIYAMAESLLTVTGDRVARPDSSVG</sequence>
<dbReference type="GO" id="GO:0016787">
    <property type="term" value="F:hydrolase activity"/>
    <property type="evidence" value="ECO:0007669"/>
    <property type="project" value="UniProtKB-KW"/>
</dbReference>
<dbReference type="PANTHER" id="PTHR16222:SF24">
    <property type="entry name" value="ADP-RIBOSYLHYDROLASE ARH3"/>
    <property type="match status" value="1"/>
</dbReference>
<dbReference type="RefSeq" id="WP_179388484.1">
    <property type="nucleotide sequence ID" value="NZ_JACBYQ010000001.1"/>
</dbReference>
<dbReference type="InterPro" id="IPR050792">
    <property type="entry name" value="ADP-ribosylglycohydrolase"/>
</dbReference>
<evidence type="ECO:0000256" key="3">
    <source>
        <dbReference type="PIRSR" id="PIRSR605502-1"/>
    </source>
</evidence>
<evidence type="ECO:0000313" key="4">
    <source>
        <dbReference type="EMBL" id="NYE94762.1"/>
    </source>
</evidence>
<name>A0A7Y9S7P2_9MICC</name>
<evidence type="ECO:0000313" key="5">
    <source>
        <dbReference type="Proteomes" id="UP000521748"/>
    </source>
</evidence>
<dbReference type="Pfam" id="PF03747">
    <property type="entry name" value="ADP_ribosyl_GH"/>
    <property type="match status" value="1"/>
</dbReference>
<protein>
    <submittedName>
        <fullName evidence="4">ADP-ribosylglycohydrolase</fullName>
    </submittedName>
</protein>
<keyword evidence="3" id="KW-0479">Metal-binding</keyword>
<dbReference type="SUPFAM" id="SSF101478">
    <property type="entry name" value="ADP-ribosylglycohydrolase"/>
    <property type="match status" value="1"/>
</dbReference>
<evidence type="ECO:0000256" key="2">
    <source>
        <dbReference type="ARBA" id="ARBA00022801"/>
    </source>
</evidence>
<keyword evidence="3" id="KW-0460">Magnesium</keyword>
<proteinExistence type="inferred from homology"/>
<comment type="caution">
    <text evidence="4">The sequence shown here is derived from an EMBL/GenBank/DDBJ whole genome shotgun (WGS) entry which is preliminary data.</text>
</comment>
<dbReference type="Gene3D" id="1.10.4080.10">
    <property type="entry name" value="ADP-ribosylation/Crystallin J1"/>
    <property type="match status" value="1"/>
</dbReference>
<comment type="cofactor">
    <cofactor evidence="3">
        <name>Mg(2+)</name>
        <dbReference type="ChEBI" id="CHEBI:18420"/>
    </cofactor>
    <text evidence="3">Binds 2 magnesium ions per subunit.</text>
</comment>